<evidence type="ECO:0000256" key="1">
    <source>
        <dbReference type="SAM" id="MobiDB-lite"/>
    </source>
</evidence>
<name>A0A2T6ZFY3_TUBBO</name>
<dbReference type="GO" id="GO:0003824">
    <property type="term" value="F:catalytic activity"/>
    <property type="evidence" value="ECO:0007669"/>
    <property type="project" value="UniProtKB-ARBA"/>
</dbReference>
<evidence type="ECO:0000313" key="3">
    <source>
        <dbReference type="EMBL" id="PUU74393.1"/>
    </source>
</evidence>
<dbReference type="STRING" id="42251.A0A2T6ZFY3"/>
<reference evidence="3 4" key="1">
    <citation type="submission" date="2017-04" db="EMBL/GenBank/DDBJ databases">
        <title>Draft genome sequence of Tuber borchii Vittad., a whitish edible truffle.</title>
        <authorList>
            <consortium name="DOE Joint Genome Institute"/>
            <person name="Murat C."/>
            <person name="Kuo A."/>
            <person name="Barry K.W."/>
            <person name="Clum A."/>
            <person name="Dockter R.B."/>
            <person name="Fauchery L."/>
            <person name="Iotti M."/>
            <person name="Kohler A."/>
            <person name="Labutti K."/>
            <person name="Lindquist E.A."/>
            <person name="Lipzen A."/>
            <person name="Ohm R.A."/>
            <person name="Wang M."/>
            <person name="Grigoriev I.V."/>
            <person name="Zambonelli A."/>
            <person name="Martin F.M."/>
        </authorList>
    </citation>
    <scope>NUCLEOTIDE SEQUENCE [LARGE SCALE GENOMIC DNA]</scope>
    <source>
        <strain evidence="3 4">Tbo3840</strain>
    </source>
</reference>
<feature type="region of interest" description="Disordered" evidence="1">
    <location>
        <begin position="1"/>
        <end position="20"/>
    </location>
</feature>
<dbReference type="Gene3D" id="3.40.50.10300">
    <property type="entry name" value="CoaB-like"/>
    <property type="match status" value="1"/>
</dbReference>
<gene>
    <name evidence="3" type="ORF">B9Z19DRAFT_454421</name>
</gene>
<proteinExistence type="predicted"/>
<dbReference type="AlphaFoldDB" id="A0A2T6ZFY3"/>
<dbReference type="GO" id="GO:0015937">
    <property type="term" value="P:coenzyme A biosynthetic process"/>
    <property type="evidence" value="ECO:0007669"/>
    <property type="project" value="UniProtKB-ARBA"/>
</dbReference>
<keyword evidence="2" id="KW-0472">Membrane</keyword>
<dbReference type="SUPFAM" id="SSF102645">
    <property type="entry name" value="CoaB-like"/>
    <property type="match status" value="1"/>
</dbReference>
<dbReference type="Proteomes" id="UP000244722">
    <property type="component" value="Unassembled WGS sequence"/>
</dbReference>
<feature type="compositionally biased region" description="Polar residues" evidence="1">
    <location>
        <begin position="1"/>
        <end position="14"/>
    </location>
</feature>
<organism evidence="3 4">
    <name type="scientific">Tuber borchii</name>
    <name type="common">White truffle</name>
    <dbReference type="NCBI Taxonomy" id="42251"/>
    <lineage>
        <taxon>Eukaryota</taxon>
        <taxon>Fungi</taxon>
        <taxon>Dikarya</taxon>
        <taxon>Ascomycota</taxon>
        <taxon>Pezizomycotina</taxon>
        <taxon>Pezizomycetes</taxon>
        <taxon>Pezizales</taxon>
        <taxon>Tuberaceae</taxon>
        <taxon>Tuber</taxon>
    </lineage>
</organism>
<dbReference type="PANTHER" id="PTHR12290">
    <property type="entry name" value="CORNICHON-RELATED"/>
    <property type="match status" value="1"/>
</dbReference>
<dbReference type="InterPro" id="IPR035929">
    <property type="entry name" value="CoaB-like_sf"/>
</dbReference>
<keyword evidence="2" id="KW-1133">Transmembrane helix</keyword>
<evidence type="ECO:0000313" key="4">
    <source>
        <dbReference type="Proteomes" id="UP000244722"/>
    </source>
</evidence>
<keyword evidence="4" id="KW-1185">Reference proteome</keyword>
<sequence>MTDPSTSESHYFSSNPPPPTLPQHTAQANAFVTHHHAHSRRVVLLTSGGTTVPLENQTVRFIDNFSAGTRGATSAEYFLSQGYAVIFLHRQFSLLPFSRHYSHSTNCFLDFLSEWGRIGEGDEGEDGGAATPDVVVKAKYRREMLSVLRKYRKAKEQKLLLLLPFTTVTSYLFTLRAIAREMRCLGNEALFYLAAAVSDFFVPPDRMAEHKIQSGDVPESTSGASPGGGGKKLVIDLDPVPKFLKRLVEQWAPEAMIVSFKLETDPALLLKKCNQSLDRYAHHLVIGNILATRKYEVLFVEEGSAQWVRLPTSDDKSGGSEEVEIESLIVPEVIKRHEKMLLKRAATG</sequence>
<protein>
    <submittedName>
        <fullName evidence="3">DNA/pantothenate metabolism flavo protein</fullName>
    </submittedName>
</protein>
<evidence type="ECO:0000256" key="2">
    <source>
        <dbReference type="SAM" id="Phobius"/>
    </source>
</evidence>
<feature type="transmembrane region" description="Helical" evidence="2">
    <location>
        <begin position="159"/>
        <end position="179"/>
    </location>
</feature>
<keyword evidence="2" id="KW-0812">Transmembrane</keyword>
<comment type="caution">
    <text evidence="3">The sequence shown here is derived from an EMBL/GenBank/DDBJ whole genome shotgun (WGS) entry which is preliminary data.</text>
</comment>
<dbReference type="EMBL" id="NESQ01000303">
    <property type="protein sequence ID" value="PUU74393.1"/>
    <property type="molecule type" value="Genomic_DNA"/>
</dbReference>
<dbReference type="OrthoDB" id="70224at2759"/>
<accession>A0A2T6ZFY3</accession>